<evidence type="ECO:0000256" key="4">
    <source>
        <dbReference type="ARBA" id="ARBA00022840"/>
    </source>
</evidence>
<reference evidence="9" key="1">
    <citation type="submission" date="2016-02" db="EMBL/GenBank/DDBJ databases">
        <title>Comparative genomics of biotechnologically important yeasts.</title>
        <authorList>
            <consortium name="DOE Joint Genome Institute"/>
            <person name="Riley R."/>
            <person name="Haridas S."/>
            <person name="Wolfe K.H."/>
            <person name="Lopes M.R."/>
            <person name="Hittinger C.T."/>
            <person name="Goker M."/>
            <person name="Salamov A."/>
            <person name="Wisecaver J."/>
            <person name="Long T.M."/>
            <person name="Aerts A.L."/>
            <person name="Barry K."/>
            <person name="Choi C."/>
            <person name="Clum A."/>
            <person name="Coughlan A.Y."/>
            <person name="Deshpande S."/>
            <person name="Douglass A.P."/>
            <person name="Hanson S.J."/>
            <person name="Klenk H.-P."/>
            <person name="Labutti K."/>
            <person name="Lapidus A."/>
            <person name="Lindquist E."/>
            <person name="Lipzen A."/>
            <person name="Meier-Kolthoff J.P."/>
            <person name="Ohm R.A."/>
            <person name="Otillar R.P."/>
            <person name="Pangilinan J."/>
            <person name="Peng Y."/>
            <person name="Rokas A."/>
            <person name="Rosa C.A."/>
            <person name="Scheuner C."/>
            <person name="Sibirny A.A."/>
            <person name="Slot J.C."/>
            <person name="Stielow J.B."/>
            <person name="Sun H."/>
            <person name="Kurtzman C.P."/>
            <person name="Blackwell M."/>
            <person name="Jeffries T.W."/>
            <person name="Grigoriev I.V."/>
        </authorList>
    </citation>
    <scope>NUCLEOTIDE SEQUENCE [LARGE SCALE GENOMIC DNA]</scope>
    <source>
        <strain evidence="9">NRRL Y-17796</strain>
    </source>
</reference>
<dbReference type="InterPro" id="IPR004179">
    <property type="entry name" value="Sec63-dom"/>
</dbReference>
<dbReference type="Pfam" id="PF00271">
    <property type="entry name" value="Helicase_C"/>
    <property type="match status" value="1"/>
</dbReference>
<dbReference type="CDD" id="cd18020">
    <property type="entry name" value="DEXHc_ASCC3_1"/>
    <property type="match status" value="1"/>
</dbReference>
<dbReference type="GO" id="GO:0016787">
    <property type="term" value="F:hydrolase activity"/>
    <property type="evidence" value="ECO:0007669"/>
    <property type="project" value="UniProtKB-KW"/>
</dbReference>
<dbReference type="PROSITE" id="PS51194">
    <property type="entry name" value="HELICASE_CTER"/>
    <property type="match status" value="1"/>
</dbReference>
<keyword evidence="2" id="KW-0378">Hydrolase</keyword>
<dbReference type="SUPFAM" id="SSF46785">
    <property type="entry name" value="Winged helix' DNA-binding domain"/>
    <property type="match status" value="1"/>
</dbReference>
<dbReference type="InterPro" id="IPR011545">
    <property type="entry name" value="DEAD/DEAH_box_helicase_dom"/>
</dbReference>
<dbReference type="InterPro" id="IPR001650">
    <property type="entry name" value="Helicase_C-like"/>
</dbReference>
<dbReference type="Gene3D" id="2.60.40.150">
    <property type="entry name" value="C2 domain"/>
    <property type="match status" value="1"/>
</dbReference>
<dbReference type="InterPro" id="IPR057842">
    <property type="entry name" value="WH_MER3"/>
</dbReference>
<dbReference type="Pfam" id="PF23445">
    <property type="entry name" value="WHD_SNRNP200"/>
    <property type="match status" value="2"/>
</dbReference>
<dbReference type="GO" id="GO:0004386">
    <property type="term" value="F:helicase activity"/>
    <property type="evidence" value="ECO:0007669"/>
    <property type="project" value="UniProtKB-KW"/>
</dbReference>
<dbReference type="FunFam" id="3.40.50.300:FF:000062">
    <property type="entry name" value="U5 small nuclear ribonucleoprotein helicase"/>
    <property type="match status" value="1"/>
</dbReference>
<dbReference type="GO" id="GO:0003676">
    <property type="term" value="F:nucleic acid binding"/>
    <property type="evidence" value="ECO:0007669"/>
    <property type="project" value="InterPro"/>
</dbReference>
<dbReference type="InterPro" id="IPR027417">
    <property type="entry name" value="P-loop_NTPase"/>
</dbReference>
<dbReference type="Gene3D" id="1.10.3380.10">
    <property type="entry name" value="Sec63 N-terminal domain-like domain"/>
    <property type="match status" value="2"/>
</dbReference>
<dbReference type="InterPro" id="IPR014001">
    <property type="entry name" value="Helicase_ATP-bd"/>
</dbReference>
<dbReference type="SMART" id="SM00487">
    <property type="entry name" value="DEXDc"/>
    <property type="match status" value="1"/>
</dbReference>
<evidence type="ECO:0000259" key="6">
    <source>
        <dbReference type="PROSITE" id="PS51192"/>
    </source>
</evidence>
<name>A0A1E4TK99_9ASCO</name>
<dbReference type="Gene3D" id="1.10.10.10">
    <property type="entry name" value="Winged helix-like DNA-binding domain superfamily/Winged helix DNA-binding domain"/>
    <property type="match status" value="2"/>
</dbReference>
<dbReference type="PANTHER" id="PTHR47961:SF13">
    <property type="entry name" value="ACTIVATING SIGNAL COINTEGRATOR 1 COMPLEX SUBUNIT 3"/>
    <property type="match status" value="1"/>
</dbReference>
<proteinExistence type="predicted"/>
<feature type="domain" description="Helicase ATP-binding" evidence="6">
    <location>
        <begin position="260"/>
        <end position="448"/>
    </location>
</feature>
<dbReference type="FunFam" id="1.10.3380.10:FF:000001">
    <property type="entry name" value="U5 small nuclear ribonucleoprotein helicase"/>
    <property type="match status" value="1"/>
</dbReference>
<sequence>MKSRYAEIDTILEAPDDFDKDPLVDCFDAPIWSNDLYIDQEQQDESTDWFSTACTNVADELGSDLSELRSNLKMLISSDLDDSQLHETLLVMFNNRFIDTINEIVNKRRDLVDSQNLAFSNIRFQSQANLDELKRKRKDIKHQKRIMGNNYKAPHVSTIEHYEFKELLPGNTSLQNLPYVFKTKTGGNTISSFGSQYALPEGSERQSLQLYEEISVPASSKPIPKAANIPLINISKSDILCRNTFANYSTLNRIQSIVFPVAYDTNENLLICAPTGAGKTDVALLAMLHTIKDHCTVINDSAVNVDKTAFKIVYVAPLKALAAEIVDKYTRKLAWLGINVRELTGDMQLTRKELAETQVIVTTPEKWDVVTRKSTGDNNFVTKVKLLIIDEVHLLDEERGAVIESIVARTLRQVESSQSMIRMVGLSATLPNYLDVANFLRVNPQAGLFFFDASFRPVPLEQHFIGVRGKAGSRQASENTDAATFDKLTEMLKAGHQIMIFVHSRKDTTRTAREMFDRIRKGDLRSYLDCSEEVGYSFSQKEMQSAKAKELRELFRNGFGIHHAGLIRSDRNLIERMFSKGHIKVLCCTATLAWGVNLPAAAVIIRGTQVYNPSKNGYCDLPASDVIQIFGRAGRPQFESTGIAFLVTTADRLSHYIATVTQQKPIESNFANRLVDCLNAEISLGTVGSIAEGVDWLGYTYMYVRMKKNPLGYGLNWKDVSDDQGLVLRRSELISSAAKRLSEVEMISFEQDTGTLTPKNVGRIASDFYLMNTSVEIFNKLLNPDATEADVFAVVSMSGEFEQLKSREEEVEELLRLKNDVCPCEVAGTSDSPEGKANILLQAYISRAEIKEFTLMSDAYYVAQNAARLCRALFNVALLRRWGILAGVLLSVCKSIDLRVWSFETPLRQFDLPAIACSYLENNFESVSEVRIMNSKEISRHINNPKLAEKIVRYASYFPLLNIQTLAKPITSSILEIHLEIFLDFEWNERFHYKSEAFWIWVETADTSELLEVDRIILTKSFNASSDPYQLDFSIPINVSESKEVIVRATSDRWASSETVVHVPLDHLVSPTFDFYQTSSLSLRPLPLSVLQNYDLECFYAEQFQYFNPMLTQTFHSIYHTDSNLFIGVPSNSGIELAYELATLKAIRESPDRKVCFILPSKEAAAAMMHTYSGRLSRLGIETVAEFNQAPGILLRIEGAEIIFFTAPSFEAITRSAKFSAFCENVSLIIIDSLHMVASDNSHVEKIVTRIKALDDNVRKAVRVFGSAVTVSNAFDFGCWLECTYSGIYNFSQSIKTQRTGTHVEGFPDNLNGSKLMKVMNKPVFTSIKHLSPREPVIVFVNSRRQLRLTAMDLTNFCAIEDNPKRFLTISDDELDAILNKIRDPILRFTLQFGIGTWHSGMVESDRNISEQLYHSGSIQILVSTKYAPPSADLTSKLVIIKGSDFYDSSHEGSSEVITDDGSQIPDSIYALHGYSSDNVVIFTKESKKEFYESFMRSGFPIESKLLDTLTDFIGAQVANGSVQNRTEAVRLISGTFLYRRIYSNPSYYGAFSSVKADIDSWLTNVIDTACDELDRSGCLNDYDPTSAILAGTKFLNIACFYNVSHSSLRHILENVQQDSSSADIVKLITTSAEFRNIPCTHTDAAYLQSVINRLGLTTEYGECFGQIYQMKAIVLIEAYRQHIHHSFADMVADCRQILEKALRLSDCIIDIAAEKGYLNTMLQTIRFIHSVKQRYPDGTDPIYGLPGVNKNARPAKLSSIYDLCGYNTKQAQQAMRELQVAPKFASAFIQTVTHLPFGKLEVKRTRRGIDITFHKDVKTTDKGFNLYTCNYHGPLREQWIGIVCSEDLGTVFALKRVSCEGNELKFHIDWTAAVKDKAHFMLINDAIGVQYSRDI</sequence>
<dbReference type="SMART" id="SM00973">
    <property type="entry name" value="Sec63"/>
    <property type="match status" value="2"/>
</dbReference>
<dbReference type="FunFam" id="1.10.10.10:FF:000024">
    <property type="entry name" value="U5 small nuclear ribonucleoprotein helicase"/>
    <property type="match status" value="1"/>
</dbReference>
<dbReference type="InterPro" id="IPR035892">
    <property type="entry name" value="C2_domain_sf"/>
</dbReference>
<dbReference type="EMBL" id="KV453841">
    <property type="protein sequence ID" value="ODV92088.1"/>
    <property type="molecule type" value="Genomic_DNA"/>
</dbReference>
<evidence type="ECO:0000256" key="2">
    <source>
        <dbReference type="ARBA" id="ARBA00022801"/>
    </source>
</evidence>
<protein>
    <submittedName>
        <fullName evidence="8">Uncharacterized protein</fullName>
    </submittedName>
</protein>
<dbReference type="Pfam" id="PF02889">
    <property type="entry name" value="Sec63"/>
    <property type="match status" value="2"/>
</dbReference>
<feature type="domain" description="Helicase C-terminal" evidence="7">
    <location>
        <begin position="484"/>
        <end position="682"/>
    </location>
</feature>
<dbReference type="OrthoDB" id="5575at2759"/>
<organism evidence="8 9">
    <name type="scientific">Tortispora caseinolytica NRRL Y-17796</name>
    <dbReference type="NCBI Taxonomy" id="767744"/>
    <lineage>
        <taxon>Eukaryota</taxon>
        <taxon>Fungi</taxon>
        <taxon>Dikarya</taxon>
        <taxon>Ascomycota</taxon>
        <taxon>Saccharomycotina</taxon>
        <taxon>Trigonopsidomycetes</taxon>
        <taxon>Trigonopsidales</taxon>
        <taxon>Trigonopsidaceae</taxon>
        <taxon>Tortispora</taxon>
    </lineage>
</organism>
<keyword evidence="3" id="KW-0347">Helicase</keyword>
<dbReference type="GO" id="GO:0005524">
    <property type="term" value="F:ATP binding"/>
    <property type="evidence" value="ECO:0007669"/>
    <property type="project" value="UniProtKB-KW"/>
</dbReference>
<dbReference type="InterPro" id="IPR050474">
    <property type="entry name" value="Hel308_SKI2-like"/>
</dbReference>
<dbReference type="Proteomes" id="UP000095023">
    <property type="component" value="Unassembled WGS sequence"/>
</dbReference>
<keyword evidence="5" id="KW-0175">Coiled coil</keyword>
<feature type="coiled-coil region" evidence="5">
    <location>
        <begin position="123"/>
        <end position="150"/>
    </location>
</feature>
<evidence type="ECO:0000313" key="9">
    <source>
        <dbReference type="Proteomes" id="UP000095023"/>
    </source>
</evidence>
<dbReference type="InterPro" id="IPR003593">
    <property type="entry name" value="AAA+_ATPase"/>
</dbReference>
<dbReference type="Pfam" id="PF00270">
    <property type="entry name" value="DEAD"/>
    <property type="match status" value="2"/>
</dbReference>
<dbReference type="FunFam" id="3.40.50.300:FF:000102">
    <property type="entry name" value="RNA helicase, activating signal cointegrator 1"/>
    <property type="match status" value="1"/>
</dbReference>
<dbReference type="CDD" id="cd18795">
    <property type="entry name" value="SF2_C_Ski2"/>
    <property type="match status" value="1"/>
</dbReference>
<evidence type="ECO:0000313" key="8">
    <source>
        <dbReference type="EMBL" id="ODV92088.1"/>
    </source>
</evidence>
<dbReference type="PIRSF" id="PIRSF039073">
    <property type="entry name" value="BRR2"/>
    <property type="match status" value="1"/>
</dbReference>
<dbReference type="PANTHER" id="PTHR47961">
    <property type="entry name" value="DNA POLYMERASE THETA, PUTATIVE (AFU_ORTHOLOGUE AFUA_1G05260)-RELATED"/>
    <property type="match status" value="1"/>
</dbReference>
<dbReference type="SMART" id="SM00382">
    <property type="entry name" value="AAA"/>
    <property type="match status" value="1"/>
</dbReference>
<dbReference type="Gene3D" id="3.40.50.300">
    <property type="entry name" value="P-loop containing nucleotide triphosphate hydrolases"/>
    <property type="match status" value="4"/>
</dbReference>
<dbReference type="InterPro" id="IPR014756">
    <property type="entry name" value="Ig_E-set"/>
</dbReference>
<keyword evidence="4" id="KW-0067">ATP-binding</keyword>
<evidence type="ECO:0000256" key="3">
    <source>
        <dbReference type="ARBA" id="ARBA00022806"/>
    </source>
</evidence>
<dbReference type="PROSITE" id="PS51192">
    <property type="entry name" value="HELICASE_ATP_BIND_1"/>
    <property type="match status" value="1"/>
</dbReference>
<dbReference type="SMART" id="SM00490">
    <property type="entry name" value="HELICc"/>
    <property type="match status" value="1"/>
</dbReference>
<evidence type="ECO:0000256" key="5">
    <source>
        <dbReference type="SAM" id="Coils"/>
    </source>
</evidence>
<dbReference type="SUPFAM" id="SSF52540">
    <property type="entry name" value="P-loop containing nucleoside triphosphate hydrolases"/>
    <property type="match status" value="3"/>
</dbReference>
<gene>
    <name evidence="8" type="ORF">CANCADRAFT_30350</name>
</gene>
<dbReference type="InterPro" id="IPR036388">
    <property type="entry name" value="WH-like_DNA-bd_sf"/>
</dbReference>
<keyword evidence="1" id="KW-0547">Nucleotide-binding</keyword>
<evidence type="ECO:0000259" key="7">
    <source>
        <dbReference type="PROSITE" id="PS51194"/>
    </source>
</evidence>
<keyword evidence="9" id="KW-1185">Reference proteome</keyword>
<evidence type="ECO:0000256" key="1">
    <source>
        <dbReference type="ARBA" id="ARBA00022741"/>
    </source>
</evidence>
<accession>A0A1E4TK99</accession>
<dbReference type="SUPFAM" id="SSF158702">
    <property type="entry name" value="Sec63 N-terminal domain-like"/>
    <property type="match status" value="2"/>
</dbReference>
<dbReference type="SUPFAM" id="SSF81296">
    <property type="entry name" value="E set domains"/>
    <property type="match status" value="1"/>
</dbReference>
<dbReference type="InterPro" id="IPR036390">
    <property type="entry name" value="WH_DNA-bd_sf"/>
</dbReference>